<name>X1LS39_9ZZZZ</name>
<organism evidence="2">
    <name type="scientific">marine sediment metagenome</name>
    <dbReference type="NCBI Taxonomy" id="412755"/>
    <lineage>
        <taxon>unclassified sequences</taxon>
        <taxon>metagenomes</taxon>
        <taxon>ecological metagenomes</taxon>
    </lineage>
</organism>
<feature type="compositionally biased region" description="Basic and acidic residues" evidence="1">
    <location>
        <begin position="30"/>
        <end position="46"/>
    </location>
</feature>
<accession>X1LS39</accession>
<proteinExistence type="predicted"/>
<gene>
    <name evidence="2" type="ORF">S06H3_12055</name>
</gene>
<reference evidence="2" key="1">
    <citation type="journal article" date="2014" name="Front. Microbiol.">
        <title>High frequency of phylogenetically diverse reductive dehalogenase-homologous genes in deep subseafloor sedimentary metagenomes.</title>
        <authorList>
            <person name="Kawai M."/>
            <person name="Futagami T."/>
            <person name="Toyoda A."/>
            <person name="Takaki Y."/>
            <person name="Nishi S."/>
            <person name="Hori S."/>
            <person name="Arai W."/>
            <person name="Tsubouchi T."/>
            <person name="Morono Y."/>
            <person name="Uchiyama I."/>
            <person name="Ito T."/>
            <person name="Fujiyama A."/>
            <person name="Inagaki F."/>
            <person name="Takami H."/>
        </authorList>
    </citation>
    <scope>NUCLEOTIDE SEQUENCE</scope>
    <source>
        <strain evidence="2">Expedition CK06-06</strain>
    </source>
</reference>
<feature type="region of interest" description="Disordered" evidence="1">
    <location>
        <begin position="1"/>
        <end position="46"/>
    </location>
</feature>
<sequence length="95" mass="10406">MQDPADTVTADLPLERKRGRPATGKAMTAAERKRAQRARQDEKVSDALNKKDGLKELSTALLLDELGHCIAGRYAYTAQSILDELQSRVGAISRP</sequence>
<evidence type="ECO:0000313" key="2">
    <source>
        <dbReference type="EMBL" id="GAI05220.1"/>
    </source>
</evidence>
<protein>
    <submittedName>
        <fullName evidence="2">Uncharacterized protein</fullName>
    </submittedName>
</protein>
<comment type="caution">
    <text evidence="2">The sequence shown here is derived from an EMBL/GenBank/DDBJ whole genome shotgun (WGS) entry which is preliminary data.</text>
</comment>
<evidence type="ECO:0000256" key="1">
    <source>
        <dbReference type="SAM" id="MobiDB-lite"/>
    </source>
</evidence>
<dbReference type="AlphaFoldDB" id="X1LS39"/>
<dbReference type="EMBL" id="BARV01005922">
    <property type="protein sequence ID" value="GAI05220.1"/>
    <property type="molecule type" value="Genomic_DNA"/>
</dbReference>